<evidence type="ECO:0000256" key="1">
    <source>
        <dbReference type="SAM" id="MobiDB-lite"/>
    </source>
</evidence>
<dbReference type="STRING" id="154538.A0A1M2V407"/>
<dbReference type="AlphaFoldDB" id="A0A1M2V407"/>
<dbReference type="OMA" id="TIRISHA"/>
<gene>
    <name evidence="4" type="ORF">TRAPUB_7263</name>
</gene>
<accession>A0A1M2V407</accession>
<protein>
    <submittedName>
        <fullName evidence="4">Vegetative incompatibility protein HET-E-1</fullName>
    </submittedName>
</protein>
<sequence>MYLLNTATIELHRFDKLKVPPYAILSHVWSPVEQTFRDTPLVKGAHDRRRGVLQRVSDHALRRPSKKIKGACAKALRDGYRWLWADTTCIDAGNSAELSEAINSMFDIYAKSSMCYAYLDDVPPGEDPHPPGSSFRGSKWFKRIWTLQELIAPASVVFLSSDWQPIGAKWRLASLIESVTNIDQLVLTHKRPLEDVSIACRMSWAARREARREEDRAYALMGIFGVCMPTIYGERGRSAFIRLQEEIVKRSEDQSVFAWGPALHDHGSGIFVANAKEHDYEPQTDTETLFASSPSDFANCADISPIPLQEFAARLGLDRENVPVYTPTGAGVRTTLPVVPLGQTSKMPTAMLGFLACVDGNGRLVALYLRAHSSMGAKLLVGGYVSQGSRVNAYCRTTRLSSSEQYLICSSNLQEVIIHSSRPSNARERSASSASSSSPSRHSLIFFEPPCTIRISHAVRKALERMGYITPVLPERGFRLTSAGEARSISFIGYQPFTVHFGVCAIDARAVGSTQSAQLWATVTFDLGSDVDSLLVKPDGGDLASESVLVERPLGYAEGTDVCPDESMLVQQWKDHQRAFGNKSREVRLTFNYPCQVLDCASERGMAEVYELDIIFRGYYRTDSERRRYKGSAMSYSIGSVAASRVKSH</sequence>
<dbReference type="Pfam" id="PF06985">
    <property type="entry name" value="HET"/>
    <property type="match status" value="1"/>
</dbReference>
<evidence type="ECO:0000313" key="5">
    <source>
        <dbReference type="Proteomes" id="UP000184267"/>
    </source>
</evidence>
<keyword evidence="5" id="KW-1185">Reference proteome</keyword>
<dbReference type="Proteomes" id="UP000184267">
    <property type="component" value="Unassembled WGS sequence"/>
</dbReference>
<reference evidence="4 5" key="1">
    <citation type="submission" date="2016-10" db="EMBL/GenBank/DDBJ databases">
        <title>Genome sequence of the basidiomycete white-rot fungus Trametes pubescens.</title>
        <authorList>
            <person name="Makela M.R."/>
            <person name="Granchi Z."/>
            <person name="Peng M."/>
            <person name="De Vries R.P."/>
            <person name="Grigoriev I."/>
            <person name="Riley R."/>
            <person name="Hilden K."/>
        </authorList>
    </citation>
    <scope>NUCLEOTIDE SEQUENCE [LARGE SCALE GENOMIC DNA]</scope>
    <source>
        <strain evidence="4 5">FBCC735</strain>
    </source>
</reference>
<feature type="domain" description="Heterokaryon incompatibility" evidence="2">
    <location>
        <begin position="22"/>
        <end position="120"/>
    </location>
</feature>
<dbReference type="InterPro" id="IPR058525">
    <property type="entry name" value="DUF8212"/>
</dbReference>
<feature type="domain" description="DUF8212" evidence="3">
    <location>
        <begin position="239"/>
        <end position="344"/>
    </location>
</feature>
<name>A0A1M2V407_TRAPU</name>
<dbReference type="Pfam" id="PF26640">
    <property type="entry name" value="DUF8212"/>
    <property type="match status" value="1"/>
</dbReference>
<evidence type="ECO:0000259" key="3">
    <source>
        <dbReference type="Pfam" id="PF26640"/>
    </source>
</evidence>
<dbReference type="EMBL" id="MNAD01001692">
    <property type="protein sequence ID" value="OJT02236.1"/>
    <property type="molecule type" value="Genomic_DNA"/>
</dbReference>
<feature type="compositionally biased region" description="Low complexity" evidence="1">
    <location>
        <begin position="431"/>
        <end position="441"/>
    </location>
</feature>
<feature type="region of interest" description="Disordered" evidence="1">
    <location>
        <begin position="421"/>
        <end position="441"/>
    </location>
</feature>
<dbReference type="OrthoDB" id="674604at2759"/>
<dbReference type="PANTHER" id="PTHR10622:SF10">
    <property type="entry name" value="HET DOMAIN-CONTAINING PROTEIN"/>
    <property type="match status" value="1"/>
</dbReference>
<comment type="caution">
    <text evidence="4">The sequence shown here is derived from an EMBL/GenBank/DDBJ whole genome shotgun (WGS) entry which is preliminary data.</text>
</comment>
<dbReference type="InterPro" id="IPR010730">
    <property type="entry name" value="HET"/>
</dbReference>
<evidence type="ECO:0000313" key="4">
    <source>
        <dbReference type="EMBL" id="OJT02236.1"/>
    </source>
</evidence>
<evidence type="ECO:0000259" key="2">
    <source>
        <dbReference type="Pfam" id="PF06985"/>
    </source>
</evidence>
<organism evidence="4 5">
    <name type="scientific">Trametes pubescens</name>
    <name type="common">White-rot fungus</name>
    <dbReference type="NCBI Taxonomy" id="154538"/>
    <lineage>
        <taxon>Eukaryota</taxon>
        <taxon>Fungi</taxon>
        <taxon>Dikarya</taxon>
        <taxon>Basidiomycota</taxon>
        <taxon>Agaricomycotina</taxon>
        <taxon>Agaricomycetes</taxon>
        <taxon>Polyporales</taxon>
        <taxon>Polyporaceae</taxon>
        <taxon>Trametes</taxon>
    </lineage>
</organism>
<proteinExistence type="predicted"/>
<dbReference type="PANTHER" id="PTHR10622">
    <property type="entry name" value="HET DOMAIN-CONTAINING PROTEIN"/>
    <property type="match status" value="1"/>
</dbReference>